<feature type="chain" id="PRO_5022937920" description="PEP-CTERM protein-sorting domain-containing protein" evidence="1">
    <location>
        <begin position="23"/>
        <end position="248"/>
    </location>
</feature>
<feature type="signal peptide" evidence="1">
    <location>
        <begin position="1"/>
        <end position="22"/>
    </location>
</feature>
<gene>
    <name evidence="2" type="ORF">Pla144_23650</name>
</gene>
<proteinExistence type="predicted"/>
<evidence type="ECO:0000313" key="3">
    <source>
        <dbReference type="Proteomes" id="UP000318437"/>
    </source>
</evidence>
<evidence type="ECO:0008006" key="4">
    <source>
        <dbReference type="Google" id="ProtNLM"/>
    </source>
</evidence>
<keyword evidence="1" id="KW-0732">Signal</keyword>
<evidence type="ECO:0000256" key="1">
    <source>
        <dbReference type="SAM" id="SignalP"/>
    </source>
</evidence>
<name>A0A5C6CT76_9BACT</name>
<keyword evidence="3" id="KW-1185">Reference proteome</keyword>
<comment type="caution">
    <text evidence="2">The sequence shown here is derived from an EMBL/GenBank/DDBJ whole genome shotgun (WGS) entry which is preliminary data.</text>
</comment>
<accession>A0A5C6CT76</accession>
<evidence type="ECO:0000313" key="2">
    <source>
        <dbReference type="EMBL" id="TWU27588.1"/>
    </source>
</evidence>
<organism evidence="2 3">
    <name type="scientific">Bythopirellula polymerisocia</name>
    <dbReference type="NCBI Taxonomy" id="2528003"/>
    <lineage>
        <taxon>Bacteria</taxon>
        <taxon>Pseudomonadati</taxon>
        <taxon>Planctomycetota</taxon>
        <taxon>Planctomycetia</taxon>
        <taxon>Pirellulales</taxon>
        <taxon>Lacipirellulaceae</taxon>
        <taxon>Bythopirellula</taxon>
    </lineage>
</organism>
<dbReference type="RefSeq" id="WP_146450775.1">
    <property type="nucleotide sequence ID" value="NZ_SJPS01000003.1"/>
</dbReference>
<sequence precursor="true">MILQRCVFAGFMVILSFSLASAGTVNFRFDNGSAFDNVSSGVSMTADNTGTGGTDTITMTSVDILAPEYADDPLNPGTFIPTGNTWSAAGGDNVTTNIDSGNNALAINNGSVNNTQYGTTGGSTDASGEAANFNFDEAWTIEFDQPVILSFFNFSSMSNDDVFEVTVEGVGTFNFPDNGSSDDYADPLSGLVIPTGNNVTFKATGSLGNVGIRITEIQVDTIPEPASFGLLAAMLLSGCLFRPRHGVA</sequence>
<dbReference type="EMBL" id="SJPS01000003">
    <property type="protein sequence ID" value="TWU27588.1"/>
    <property type="molecule type" value="Genomic_DNA"/>
</dbReference>
<reference evidence="2 3" key="1">
    <citation type="submission" date="2019-02" db="EMBL/GenBank/DDBJ databases">
        <title>Deep-cultivation of Planctomycetes and their phenomic and genomic characterization uncovers novel biology.</title>
        <authorList>
            <person name="Wiegand S."/>
            <person name="Jogler M."/>
            <person name="Boedeker C."/>
            <person name="Pinto D."/>
            <person name="Vollmers J."/>
            <person name="Rivas-Marin E."/>
            <person name="Kohn T."/>
            <person name="Peeters S.H."/>
            <person name="Heuer A."/>
            <person name="Rast P."/>
            <person name="Oberbeckmann S."/>
            <person name="Bunk B."/>
            <person name="Jeske O."/>
            <person name="Meyerdierks A."/>
            <person name="Storesund J.E."/>
            <person name="Kallscheuer N."/>
            <person name="Luecker S."/>
            <person name="Lage O.M."/>
            <person name="Pohl T."/>
            <person name="Merkel B.J."/>
            <person name="Hornburger P."/>
            <person name="Mueller R.-W."/>
            <person name="Bruemmer F."/>
            <person name="Labrenz M."/>
            <person name="Spormann A.M."/>
            <person name="Op Den Camp H."/>
            <person name="Overmann J."/>
            <person name="Amann R."/>
            <person name="Jetten M.S.M."/>
            <person name="Mascher T."/>
            <person name="Medema M.H."/>
            <person name="Devos D.P."/>
            <person name="Kaster A.-K."/>
            <person name="Ovreas L."/>
            <person name="Rohde M."/>
            <person name="Galperin M.Y."/>
            <person name="Jogler C."/>
        </authorList>
    </citation>
    <scope>NUCLEOTIDE SEQUENCE [LARGE SCALE GENOMIC DNA]</scope>
    <source>
        <strain evidence="2 3">Pla144</strain>
    </source>
</reference>
<dbReference type="AlphaFoldDB" id="A0A5C6CT76"/>
<protein>
    <recommendedName>
        <fullName evidence="4">PEP-CTERM protein-sorting domain-containing protein</fullName>
    </recommendedName>
</protein>
<dbReference type="Proteomes" id="UP000318437">
    <property type="component" value="Unassembled WGS sequence"/>
</dbReference>
<dbReference type="OrthoDB" id="262046at2"/>